<reference evidence="1" key="2">
    <citation type="submission" date="2015-06" db="UniProtKB">
        <authorList>
            <consortium name="EnsemblPlants"/>
        </authorList>
    </citation>
    <scope>IDENTIFICATION</scope>
    <source>
        <strain evidence="1">DM1-3 516 R44</strain>
    </source>
</reference>
<accession>M1D5C3</accession>
<dbReference type="PaxDb" id="4113-PGSC0003DMT400081938"/>
<dbReference type="EnsemblPlants" id="PGSC0003DMT400081938">
    <property type="protein sequence ID" value="PGSC0003DMT400081938"/>
    <property type="gene ID" value="PGSC0003DMG401032165"/>
</dbReference>
<evidence type="ECO:0000313" key="2">
    <source>
        <dbReference type="Proteomes" id="UP000011115"/>
    </source>
</evidence>
<dbReference type="InParanoid" id="M1D5C3"/>
<dbReference type="HOGENOM" id="CLU_2817399_0_0_1"/>
<evidence type="ECO:0000313" key="1">
    <source>
        <dbReference type="EnsemblPlants" id="PGSC0003DMT400081938"/>
    </source>
</evidence>
<sequence length="67" mass="7688">MDDRTSCANNSVFVASKFNCTVQTRSHYNKRNQRMRARRIMVCMGSNVNRIAISFHYINAILLTGFG</sequence>
<dbReference type="Gramene" id="PGSC0003DMT400081938">
    <property type="protein sequence ID" value="PGSC0003DMT400081938"/>
    <property type="gene ID" value="PGSC0003DMG401032165"/>
</dbReference>
<dbReference type="Proteomes" id="UP000011115">
    <property type="component" value="Unassembled WGS sequence"/>
</dbReference>
<reference evidence="2" key="1">
    <citation type="journal article" date="2011" name="Nature">
        <title>Genome sequence and analysis of the tuber crop potato.</title>
        <authorList>
            <consortium name="The Potato Genome Sequencing Consortium"/>
        </authorList>
    </citation>
    <scope>NUCLEOTIDE SEQUENCE [LARGE SCALE GENOMIC DNA]</scope>
    <source>
        <strain evidence="2">cv. DM1-3 516 R44</strain>
    </source>
</reference>
<proteinExistence type="predicted"/>
<keyword evidence="2" id="KW-1185">Reference proteome</keyword>
<dbReference type="AlphaFoldDB" id="M1D5C3"/>
<name>M1D5C3_SOLTU</name>
<organism evidence="1 2">
    <name type="scientific">Solanum tuberosum</name>
    <name type="common">Potato</name>
    <dbReference type="NCBI Taxonomy" id="4113"/>
    <lineage>
        <taxon>Eukaryota</taxon>
        <taxon>Viridiplantae</taxon>
        <taxon>Streptophyta</taxon>
        <taxon>Embryophyta</taxon>
        <taxon>Tracheophyta</taxon>
        <taxon>Spermatophyta</taxon>
        <taxon>Magnoliopsida</taxon>
        <taxon>eudicotyledons</taxon>
        <taxon>Gunneridae</taxon>
        <taxon>Pentapetalae</taxon>
        <taxon>asterids</taxon>
        <taxon>lamiids</taxon>
        <taxon>Solanales</taxon>
        <taxon>Solanaceae</taxon>
        <taxon>Solanoideae</taxon>
        <taxon>Solaneae</taxon>
        <taxon>Solanum</taxon>
    </lineage>
</organism>
<protein>
    <submittedName>
        <fullName evidence="1">Uncharacterized protein</fullName>
    </submittedName>
</protein>